<dbReference type="EMBL" id="JASBNA010000009">
    <property type="protein sequence ID" value="KAK7689155.1"/>
    <property type="molecule type" value="Genomic_DNA"/>
</dbReference>
<reference evidence="1 2" key="1">
    <citation type="submission" date="2022-09" db="EMBL/GenBank/DDBJ databases">
        <authorList>
            <person name="Palmer J.M."/>
        </authorList>
    </citation>
    <scope>NUCLEOTIDE SEQUENCE [LARGE SCALE GENOMIC DNA]</scope>
    <source>
        <strain evidence="1 2">DSM 7382</strain>
    </source>
</reference>
<evidence type="ECO:0000313" key="1">
    <source>
        <dbReference type="EMBL" id="KAK7689155.1"/>
    </source>
</evidence>
<sequence length="65" mass="7000">MSPPILPAGNVLSSSEKGGLRVWARSSCRQEEGVTKSVCFKRIKSPEAKLKGTLGSWGRGPSSRR</sequence>
<proteinExistence type="predicted"/>
<name>A0AAW0GJE9_9APHY</name>
<keyword evidence="2" id="KW-1185">Reference proteome</keyword>
<evidence type="ECO:0000313" key="2">
    <source>
        <dbReference type="Proteomes" id="UP001385951"/>
    </source>
</evidence>
<accession>A0AAW0GJE9</accession>
<organism evidence="1 2">
    <name type="scientific">Cerrena zonata</name>
    <dbReference type="NCBI Taxonomy" id="2478898"/>
    <lineage>
        <taxon>Eukaryota</taxon>
        <taxon>Fungi</taxon>
        <taxon>Dikarya</taxon>
        <taxon>Basidiomycota</taxon>
        <taxon>Agaricomycotina</taxon>
        <taxon>Agaricomycetes</taxon>
        <taxon>Polyporales</taxon>
        <taxon>Cerrenaceae</taxon>
        <taxon>Cerrena</taxon>
    </lineage>
</organism>
<gene>
    <name evidence="1" type="ORF">QCA50_007846</name>
</gene>
<dbReference type="Proteomes" id="UP001385951">
    <property type="component" value="Unassembled WGS sequence"/>
</dbReference>
<comment type="caution">
    <text evidence="1">The sequence shown here is derived from an EMBL/GenBank/DDBJ whole genome shotgun (WGS) entry which is preliminary data.</text>
</comment>
<dbReference type="AlphaFoldDB" id="A0AAW0GJE9"/>
<protein>
    <submittedName>
        <fullName evidence="1">Uncharacterized protein</fullName>
    </submittedName>
</protein>